<reference evidence="2" key="1">
    <citation type="submission" date="2023-10" db="EMBL/GenBank/DDBJ databases">
        <title>Genome assembly of Pristionchus species.</title>
        <authorList>
            <person name="Yoshida K."/>
            <person name="Sommer R.J."/>
        </authorList>
    </citation>
    <scope>NUCLEOTIDE SEQUENCE</scope>
    <source>
        <strain evidence="2">RS5133</strain>
    </source>
</reference>
<keyword evidence="1" id="KW-0472">Membrane</keyword>
<feature type="transmembrane region" description="Helical" evidence="1">
    <location>
        <begin position="27"/>
        <end position="48"/>
    </location>
</feature>
<dbReference type="PANTHER" id="PTHR34851">
    <property type="entry name" value="PROTEIN CBG05235-RELATED"/>
    <property type="match status" value="1"/>
</dbReference>
<accession>A0AAV5WJQ4</accession>
<proteinExistence type="predicted"/>
<organism evidence="2 3">
    <name type="scientific">Pristionchus fissidentatus</name>
    <dbReference type="NCBI Taxonomy" id="1538716"/>
    <lineage>
        <taxon>Eukaryota</taxon>
        <taxon>Metazoa</taxon>
        <taxon>Ecdysozoa</taxon>
        <taxon>Nematoda</taxon>
        <taxon>Chromadorea</taxon>
        <taxon>Rhabditida</taxon>
        <taxon>Rhabditina</taxon>
        <taxon>Diplogasteromorpha</taxon>
        <taxon>Diplogasteroidea</taxon>
        <taxon>Neodiplogasteridae</taxon>
        <taxon>Pristionchus</taxon>
    </lineage>
</organism>
<keyword evidence="1" id="KW-0812">Transmembrane</keyword>
<keyword evidence="1" id="KW-1133">Transmembrane helix</keyword>
<feature type="transmembrane region" description="Helical" evidence="1">
    <location>
        <begin position="87"/>
        <end position="109"/>
    </location>
</feature>
<evidence type="ECO:0000256" key="1">
    <source>
        <dbReference type="SAM" id="Phobius"/>
    </source>
</evidence>
<keyword evidence="3" id="KW-1185">Reference proteome</keyword>
<dbReference type="PANTHER" id="PTHR34851:SF3">
    <property type="entry name" value="MARVEL DOMAIN-CONTAINING PROTEIN"/>
    <property type="match status" value="1"/>
</dbReference>
<evidence type="ECO:0008006" key="4">
    <source>
        <dbReference type="Google" id="ProtNLM"/>
    </source>
</evidence>
<evidence type="ECO:0000313" key="3">
    <source>
        <dbReference type="Proteomes" id="UP001432322"/>
    </source>
</evidence>
<feature type="non-terminal residue" evidence="2">
    <location>
        <position position="1"/>
    </location>
</feature>
<gene>
    <name evidence="2" type="ORF">PFISCL1PPCAC_23192</name>
</gene>
<feature type="transmembrane region" description="Helical" evidence="1">
    <location>
        <begin position="150"/>
        <end position="174"/>
    </location>
</feature>
<protein>
    <recommendedName>
        <fullName evidence="4">G protein-coupled receptor</fullName>
    </recommendedName>
</protein>
<feature type="transmembrane region" description="Helical" evidence="1">
    <location>
        <begin position="54"/>
        <end position="75"/>
    </location>
</feature>
<dbReference type="EMBL" id="BTSY01000006">
    <property type="protein sequence ID" value="GMT31895.1"/>
    <property type="molecule type" value="Genomic_DNA"/>
</dbReference>
<name>A0AAV5WJQ4_9BILA</name>
<sequence>QITELFDKPPSSRCCCGRIQLQKGAGIIGGLSLVSVLCNALLVMLGVGRLGLNPYFEVLLLLFDFFSVVCLLRGLHKRKSGLLRPFLFFNFLWNAGLILLFVWCLIRMAKGTDLSKPIMTQLGRSRPHHPHHHSFLNMHRPPPEETGTHWLGFLLLAALAALIIVGCSFIHIVYRTFRMFAYDEEKEATRLTPPI</sequence>
<dbReference type="AlphaFoldDB" id="A0AAV5WJQ4"/>
<comment type="caution">
    <text evidence="2">The sequence shown here is derived from an EMBL/GenBank/DDBJ whole genome shotgun (WGS) entry which is preliminary data.</text>
</comment>
<evidence type="ECO:0000313" key="2">
    <source>
        <dbReference type="EMBL" id="GMT31895.1"/>
    </source>
</evidence>
<dbReference type="Proteomes" id="UP001432322">
    <property type="component" value="Unassembled WGS sequence"/>
</dbReference>